<proteinExistence type="predicted"/>
<evidence type="ECO:0000313" key="2">
    <source>
        <dbReference type="EMBL" id="QHT31556.1"/>
    </source>
</evidence>
<dbReference type="InterPro" id="IPR036249">
    <property type="entry name" value="Thioredoxin-like_sf"/>
</dbReference>
<sequence>MPQPIIEDTISLQAFLDLLKTNQGLIILKFGAEWCGPCKKIEQQVYAGFNQMPMNVQPIIVDVDDSFELYAFLKSKKMVKSIPTLLCYEKGNVSYVPDHVVVGANVDEINTFFQECFNKAKDLLH</sequence>
<dbReference type="PROSITE" id="PS51352">
    <property type="entry name" value="THIOREDOXIN_2"/>
    <property type="match status" value="1"/>
</dbReference>
<protein>
    <recommendedName>
        <fullName evidence="1">Thioredoxin domain-containing protein</fullName>
    </recommendedName>
</protein>
<dbReference type="PANTHER" id="PTHR10438:SF468">
    <property type="entry name" value="THIOREDOXIN-1-RELATED"/>
    <property type="match status" value="1"/>
</dbReference>
<dbReference type="SUPFAM" id="SSF52833">
    <property type="entry name" value="Thioredoxin-like"/>
    <property type="match status" value="1"/>
</dbReference>
<dbReference type="Gene3D" id="3.40.30.10">
    <property type="entry name" value="Glutaredoxin"/>
    <property type="match status" value="1"/>
</dbReference>
<dbReference type="InterPro" id="IPR013766">
    <property type="entry name" value="Thioredoxin_domain"/>
</dbReference>
<name>A0A6C0EQV2_9ZZZZ</name>
<dbReference type="PANTHER" id="PTHR10438">
    <property type="entry name" value="THIOREDOXIN"/>
    <property type="match status" value="1"/>
</dbReference>
<reference evidence="2" key="1">
    <citation type="journal article" date="2020" name="Nature">
        <title>Giant virus diversity and host interactions through global metagenomics.</title>
        <authorList>
            <person name="Schulz F."/>
            <person name="Roux S."/>
            <person name="Paez-Espino D."/>
            <person name="Jungbluth S."/>
            <person name="Walsh D.A."/>
            <person name="Denef V.J."/>
            <person name="McMahon K.D."/>
            <person name="Konstantinidis K.T."/>
            <person name="Eloe-Fadrosh E.A."/>
            <person name="Kyrpides N.C."/>
            <person name="Woyke T."/>
        </authorList>
    </citation>
    <scope>NUCLEOTIDE SEQUENCE</scope>
    <source>
        <strain evidence="2">GVMAG-M-3300009155-48</strain>
    </source>
</reference>
<evidence type="ECO:0000259" key="1">
    <source>
        <dbReference type="PROSITE" id="PS51352"/>
    </source>
</evidence>
<organism evidence="2">
    <name type="scientific">viral metagenome</name>
    <dbReference type="NCBI Taxonomy" id="1070528"/>
    <lineage>
        <taxon>unclassified sequences</taxon>
        <taxon>metagenomes</taxon>
        <taxon>organismal metagenomes</taxon>
    </lineage>
</organism>
<dbReference type="EMBL" id="MN738924">
    <property type="protein sequence ID" value="QHT31556.1"/>
    <property type="molecule type" value="Genomic_DNA"/>
</dbReference>
<dbReference type="Pfam" id="PF00085">
    <property type="entry name" value="Thioredoxin"/>
    <property type="match status" value="1"/>
</dbReference>
<dbReference type="InterPro" id="IPR050620">
    <property type="entry name" value="Thioredoxin_H-type-like"/>
</dbReference>
<dbReference type="CDD" id="cd02947">
    <property type="entry name" value="TRX_family"/>
    <property type="match status" value="1"/>
</dbReference>
<accession>A0A6C0EQV2</accession>
<dbReference type="AlphaFoldDB" id="A0A6C0EQV2"/>
<feature type="domain" description="Thioredoxin" evidence="1">
    <location>
        <begin position="1"/>
        <end position="118"/>
    </location>
</feature>